<dbReference type="GO" id="GO:0005634">
    <property type="term" value="C:nucleus"/>
    <property type="evidence" value="ECO:0007669"/>
    <property type="project" value="UniProtKB-SubCell"/>
</dbReference>
<dbReference type="SMART" id="SM00066">
    <property type="entry name" value="GAL4"/>
    <property type="match status" value="1"/>
</dbReference>
<reference evidence="9" key="1">
    <citation type="journal article" date="2014" name="Proc. Natl. Acad. Sci. U.S.A.">
        <title>Extensive sampling of basidiomycete genomes demonstrates inadequacy of the white-rot/brown-rot paradigm for wood decay fungi.</title>
        <authorList>
            <person name="Riley R."/>
            <person name="Salamov A.A."/>
            <person name="Brown D.W."/>
            <person name="Nagy L.G."/>
            <person name="Floudas D."/>
            <person name="Held B.W."/>
            <person name="Levasseur A."/>
            <person name="Lombard V."/>
            <person name="Morin E."/>
            <person name="Otillar R."/>
            <person name="Lindquist E.A."/>
            <person name="Sun H."/>
            <person name="LaButti K.M."/>
            <person name="Schmutz J."/>
            <person name="Jabbour D."/>
            <person name="Luo H."/>
            <person name="Baker S.E."/>
            <person name="Pisabarro A.G."/>
            <person name="Walton J.D."/>
            <person name="Blanchette R.A."/>
            <person name="Henrissat B."/>
            <person name="Martin F."/>
            <person name="Cullen D."/>
            <person name="Hibbett D.S."/>
            <person name="Grigoriev I.V."/>
        </authorList>
    </citation>
    <scope>NUCLEOTIDE SEQUENCE [LARGE SCALE GENOMIC DNA]</scope>
    <source>
        <strain evidence="9">FD-172 SS1</strain>
    </source>
</reference>
<name>A0A067MQX9_BOTB1</name>
<dbReference type="Proteomes" id="UP000027195">
    <property type="component" value="Unassembled WGS sequence"/>
</dbReference>
<evidence type="ECO:0000259" key="7">
    <source>
        <dbReference type="PROSITE" id="PS50048"/>
    </source>
</evidence>
<dbReference type="EMBL" id="KL198025">
    <property type="protein sequence ID" value="KDQ17115.1"/>
    <property type="molecule type" value="Genomic_DNA"/>
</dbReference>
<dbReference type="GO" id="GO:0000981">
    <property type="term" value="F:DNA-binding transcription factor activity, RNA polymerase II-specific"/>
    <property type="evidence" value="ECO:0007669"/>
    <property type="project" value="InterPro"/>
</dbReference>
<dbReference type="PROSITE" id="PS50048">
    <property type="entry name" value="ZN2_CY6_FUNGAL_2"/>
    <property type="match status" value="1"/>
</dbReference>
<evidence type="ECO:0000313" key="8">
    <source>
        <dbReference type="EMBL" id="KDQ17115.1"/>
    </source>
</evidence>
<dbReference type="PANTHER" id="PTHR47338">
    <property type="entry name" value="ZN(II)2CYS6 TRANSCRIPTION FACTOR (EUROFUNG)-RELATED"/>
    <property type="match status" value="1"/>
</dbReference>
<keyword evidence="3" id="KW-0805">Transcription regulation</keyword>
<dbReference type="AlphaFoldDB" id="A0A067MQX9"/>
<feature type="region of interest" description="Disordered" evidence="6">
    <location>
        <begin position="93"/>
        <end position="116"/>
    </location>
</feature>
<organism evidence="8 9">
    <name type="scientific">Botryobasidium botryosum (strain FD-172 SS1)</name>
    <dbReference type="NCBI Taxonomy" id="930990"/>
    <lineage>
        <taxon>Eukaryota</taxon>
        <taxon>Fungi</taxon>
        <taxon>Dikarya</taxon>
        <taxon>Basidiomycota</taxon>
        <taxon>Agaricomycotina</taxon>
        <taxon>Agaricomycetes</taxon>
        <taxon>Cantharellales</taxon>
        <taxon>Botryobasidiaceae</taxon>
        <taxon>Botryobasidium</taxon>
    </lineage>
</organism>
<feature type="domain" description="Zn(2)-C6 fungal-type" evidence="7">
    <location>
        <begin position="26"/>
        <end position="57"/>
    </location>
</feature>
<dbReference type="OrthoDB" id="39175at2759"/>
<evidence type="ECO:0000256" key="3">
    <source>
        <dbReference type="ARBA" id="ARBA00023015"/>
    </source>
</evidence>
<keyword evidence="9" id="KW-1185">Reference proteome</keyword>
<comment type="subcellular location">
    <subcellularLocation>
        <location evidence="1">Nucleus</location>
    </subcellularLocation>
</comment>
<protein>
    <recommendedName>
        <fullName evidence="7">Zn(2)-C6 fungal-type domain-containing protein</fullName>
    </recommendedName>
</protein>
<dbReference type="STRING" id="930990.A0A067MQX9"/>
<dbReference type="InterPro" id="IPR050815">
    <property type="entry name" value="TF_fung"/>
</dbReference>
<dbReference type="GO" id="GO:0008270">
    <property type="term" value="F:zinc ion binding"/>
    <property type="evidence" value="ECO:0007669"/>
    <property type="project" value="InterPro"/>
</dbReference>
<dbReference type="CDD" id="cd00067">
    <property type="entry name" value="GAL4"/>
    <property type="match status" value="1"/>
</dbReference>
<dbReference type="SUPFAM" id="SSF57701">
    <property type="entry name" value="Zn2/Cys6 DNA-binding domain"/>
    <property type="match status" value="1"/>
</dbReference>
<evidence type="ECO:0000256" key="2">
    <source>
        <dbReference type="ARBA" id="ARBA00022723"/>
    </source>
</evidence>
<evidence type="ECO:0000256" key="5">
    <source>
        <dbReference type="ARBA" id="ARBA00023242"/>
    </source>
</evidence>
<evidence type="ECO:0000256" key="6">
    <source>
        <dbReference type="SAM" id="MobiDB-lite"/>
    </source>
</evidence>
<feature type="region of interest" description="Disordered" evidence="6">
    <location>
        <begin position="1"/>
        <end position="21"/>
    </location>
</feature>
<keyword evidence="4" id="KW-0804">Transcription</keyword>
<dbReference type="Gene3D" id="4.10.240.10">
    <property type="entry name" value="Zn(2)-C6 fungal-type DNA-binding domain"/>
    <property type="match status" value="1"/>
</dbReference>
<accession>A0A067MQX9</accession>
<dbReference type="HOGENOM" id="CLU_022337_2_0_1"/>
<keyword evidence="5" id="KW-0539">Nucleus</keyword>
<dbReference type="Pfam" id="PF00172">
    <property type="entry name" value="Zn_clus"/>
    <property type="match status" value="1"/>
</dbReference>
<sequence>MERILDLGKPPNSSPPKKNRIQRGAACVACRTKKRRCNGARPACSSCVYDSEPECLYTPLNVKPRTLILQQKVNDLEAQVNLLQSLNLNAAGGSSGSALQLRHHSHTTTSSPRLSAGLGEQAFRSTVSSQMHSPVATPHEPSTGIGPLIGSWWTTDEPPPSGLITIFTNLFAEKEHHHTHDPRPPQFYESFHDPNPDIGPHQALRNVVYLLACEMDGNLWSKLEPVFLRRTTYYLGLSLAQADRLLDYIDAYTLFAMYTVVKGR</sequence>
<proteinExistence type="predicted"/>
<evidence type="ECO:0000256" key="4">
    <source>
        <dbReference type="ARBA" id="ARBA00023163"/>
    </source>
</evidence>
<dbReference type="InterPro" id="IPR001138">
    <property type="entry name" value="Zn2Cys6_DnaBD"/>
</dbReference>
<dbReference type="InterPro" id="IPR036864">
    <property type="entry name" value="Zn2-C6_fun-type_DNA-bd_sf"/>
</dbReference>
<evidence type="ECO:0000256" key="1">
    <source>
        <dbReference type="ARBA" id="ARBA00004123"/>
    </source>
</evidence>
<gene>
    <name evidence="8" type="ORF">BOTBODRAFT_225273</name>
</gene>
<keyword evidence="2" id="KW-0479">Metal-binding</keyword>
<dbReference type="PROSITE" id="PS00463">
    <property type="entry name" value="ZN2_CY6_FUNGAL_1"/>
    <property type="match status" value="1"/>
</dbReference>
<dbReference type="PANTHER" id="PTHR47338:SF29">
    <property type="entry name" value="ZN(2)-C6 FUNGAL-TYPE DOMAIN-CONTAINING PROTEIN"/>
    <property type="match status" value="1"/>
</dbReference>
<evidence type="ECO:0000313" key="9">
    <source>
        <dbReference type="Proteomes" id="UP000027195"/>
    </source>
</evidence>
<dbReference type="InParanoid" id="A0A067MQX9"/>